<dbReference type="Proteomes" id="UP000031672">
    <property type="component" value="Unassembled WGS sequence"/>
</dbReference>
<evidence type="ECO:0000313" key="3">
    <source>
        <dbReference type="Proteomes" id="UP000031672"/>
    </source>
</evidence>
<evidence type="ECO:0000259" key="1">
    <source>
        <dbReference type="Pfam" id="PF11726"/>
    </source>
</evidence>
<accession>A0A0C2K4X9</accession>
<dbReference type="OrthoDB" id="5701642at2"/>
<gene>
    <name evidence="2" type="ORF">OJ16_13055</name>
</gene>
<accession>A0A0C2K5F3</accession>
<protein>
    <recommendedName>
        <fullName evidence="1">YagK/YfjJ C-terminal domain-containing protein</fullName>
    </recommendedName>
</protein>
<evidence type="ECO:0000313" key="2">
    <source>
        <dbReference type="EMBL" id="KII77038.1"/>
    </source>
</evidence>
<reference evidence="2 3" key="1">
    <citation type="submission" date="2014-11" db="EMBL/GenBank/DDBJ databases">
        <title>Draft Genome Sequence of Vibrio piscirenalis strains CECT 8603T and CECT 8604, two marine Gammaproteobacterium isolated from cultured gilthead sea bream (Sparus aurata).</title>
        <authorList>
            <person name="Arahal D.R."/>
            <person name="Rodrigo-Torres L."/>
            <person name="Lucena T."/>
            <person name="Pujalte M.J."/>
        </authorList>
    </citation>
    <scope>NUCLEOTIDE SEQUENCE [LARGE SCALE GENOMIC DNA]</scope>
    <source>
        <strain evidence="2 3">DCR 1-4-2</strain>
    </source>
</reference>
<dbReference type="InterPro" id="IPR057271">
    <property type="entry name" value="YagK_YfjJ_C"/>
</dbReference>
<dbReference type="Pfam" id="PF11726">
    <property type="entry name" value="YagK_YfjJ_C"/>
    <property type="match status" value="1"/>
</dbReference>
<name>A0A0C2K5F3_9VIBR</name>
<proteinExistence type="predicted"/>
<organism evidence="2 3">
    <name type="scientific">Vibrio renipiscarius</name>
    <dbReference type="NCBI Taxonomy" id="1461322"/>
    <lineage>
        <taxon>Bacteria</taxon>
        <taxon>Pseudomonadati</taxon>
        <taxon>Pseudomonadota</taxon>
        <taxon>Gammaproteobacteria</taxon>
        <taxon>Vibrionales</taxon>
        <taxon>Vibrionaceae</taxon>
        <taxon>Vibrio</taxon>
    </lineage>
</organism>
<dbReference type="EMBL" id="JTKH01000023">
    <property type="protein sequence ID" value="KII77038.1"/>
    <property type="molecule type" value="Genomic_DNA"/>
</dbReference>
<keyword evidence="3" id="KW-1185">Reference proteome</keyword>
<sequence>MKTLKKKVTHNDEFNGLPVLKQKEGLLVDYLQRIYDTLDLALDDHPRTMAVRVDLRLPLLMVMEESNLMKNFIASLDAQIQADLRRKERAGKPKRKCRLRYVWVKEKDKALHHHYHLVLLFNKDVYNSLGSFSNRNNLSHKIKTAWCRALDTDLDDGCRLVHFPDNCVYHIDVNSLRSSSVLDELFRRLSYFAKVRTKQFGTGNRNFGCSIK</sequence>
<dbReference type="AlphaFoldDB" id="A0A0C2K5F3"/>
<feature type="domain" description="YagK/YfjJ C-terminal" evidence="1">
    <location>
        <begin position="43"/>
        <end position="210"/>
    </location>
</feature>
<comment type="caution">
    <text evidence="2">The sequence shown here is derived from an EMBL/GenBank/DDBJ whole genome shotgun (WGS) entry which is preliminary data.</text>
</comment>
<dbReference type="RefSeq" id="WP_011150769.1">
    <property type="nucleotide sequence ID" value="NZ_JTKH01000023.1"/>
</dbReference>